<keyword evidence="10" id="KW-1185">Reference proteome</keyword>
<evidence type="ECO:0000256" key="4">
    <source>
        <dbReference type="ARBA" id="ARBA00022989"/>
    </source>
</evidence>
<dbReference type="AlphaFoldDB" id="A0A9W9ETB8"/>
<feature type="region of interest" description="Disordered" evidence="6">
    <location>
        <begin position="1"/>
        <end position="25"/>
    </location>
</feature>
<evidence type="ECO:0000256" key="5">
    <source>
        <dbReference type="ARBA" id="ARBA00023136"/>
    </source>
</evidence>
<name>A0A9W9ETB8_9EURO</name>
<feature type="transmembrane region" description="Helical" evidence="7">
    <location>
        <begin position="76"/>
        <end position="96"/>
    </location>
</feature>
<feature type="domain" description="Major facilitator superfamily (MFS) profile" evidence="8">
    <location>
        <begin position="41"/>
        <end position="468"/>
    </location>
</feature>
<dbReference type="PROSITE" id="PS50850">
    <property type="entry name" value="MFS"/>
    <property type="match status" value="1"/>
</dbReference>
<accession>A0A9W9ETB8</accession>
<evidence type="ECO:0000256" key="1">
    <source>
        <dbReference type="ARBA" id="ARBA00004141"/>
    </source>
</evidence>
<comment type="subcellular location">
    <subcellularLocation>
        <location evidence="1">Membrane</location>
        <topology evidence="1">Multi-pass membrane protein</topology>
    </subcellularLocation>
</comment>
<dbReference type="PANTHER" id="PTHR23502">
    <property type="entry name" value="MAJOR FACILITATOR SUPERFAMILY"/>
    <property type="match status" value="1"/>
</dbReference>
<keyword evidence="4 7" id="KW-1133">Transmembrane helix</keyword>
<evidence type="ECO:0000256" key="6">
    <source>
        <dbReference type="SAM" id="MobiDB-lite"/>
    </source>
</evidence>
<comment type="similarity">
    <text evidence="2">Belongs to the major facilitator superfamily.</text>
</comment>
<dbReference type="GO" id="GO:0022857">
    <property type="term" value="F:transmembrane transporter activity"/>
    <property type="evidence" value="ECO:0007669"/>
    <property type="project" value="InterPro"/>
</dbReference>
<keyword evidence="5 7" id="KW-0472">Membrane</keyword>
<dbReference type="InterPro" id="IPR036259">
    <property type="entry name" value="MFS_trans_sf"/>
</dbReference>
<feature type="transmembrane region" description="Helical" evidence="7">
    <location>
        <begin position="265"/>
        <end position="288"/>
    </location>
</feature>
<evidence type="ECO:0000256" key="7">
    <source>
        <dbReference type="SAM" id="Phobius"/>
    </source>
</evidence>
<dbReference type="CDD" id="cd17323">
    <property type="entry name" value="MFS_Tpo1_MDR_like"/>
    <property type="match status" value="1"/>
</dbReference>
<protein>
    <submittedName>
        <fullName evidence="9">MFS general substrate transporter</fullName>
    </submittedName>
</protein>
<feature type="transmembrane region" description="Helical" evidence="7">
    <location>
        <begin position="108"/>
        <end position="127"/>
    </location>
</feature>
<dbReference type="OrthoDB" id="5296287at2759"/>
<feature type="transmembrane region" description="Helical" evidence="7">
    <location>
        <begin position="308"/>
        <end position="327"/>
    </location>
</feature>
<dbReference type="GO" id="GO:0016020">
    <property type="term" value="C:membrane"/>
    <property type="evidence" value="ECO:0007669"/>
    <property type="project" value="UniProtKB-SubCell"/>
</dbReference>
<reference evidence="9" key="2">
    <citation type="journal article" date="2023" name="IMA Fungus">
        <title>Comparative genomic study of the Penicillium genus elucidates a diverse pangenome and 15 lateral gene transfer events.</title>
        <authorList>
            <person name="Petersen C."/>
            <person name="Sorensen T."/>
            <person name="Nielsen M.R."/>
            <person name="Sondergaard T.E."/>
            <person name="Sorensen J.L."/>
            <person name="Fitzpatrick D.A."/>
            <person name="Frisvad J.C."/>
            <person name="Nielsen K.L."/>
        </authorList>
    </citation>
    <scope>NUCLEOTIDE SEQUENCE</scope>
    <source>
        <strain evidence="9">IBT 30069</strain>
    </source>
</reference>
<dbReference type="Gene3D" id="1.20.1250.20">
    <property type="entry name" value="MFS general substrate transporter like domains"/>
    <property type="match status" value="1"/>
</dbReference>
<feature type="transmembrane region" description="Helical" evidence="7">
    <location>
        <begin position="41"/>
        <end position="64"/>
    </location>
</feature>
<dbReference type="Pfam" id="PF07690">
    <property type="entry name" value="MFS_1"/>
    <property type="match status" value="1"/>
</dbReference>
<reference evidence="9" key="1">
    <citation type="submission" date="2022-11" db="EMBL/GenBank/DDBJ databases">
        <authorList>
            <person name="Petersen C."/>
        </authorList>
    </citation>
    <scope>NUCLEOTIDE SEQUENCE</scope>
    <source>
        <strain evidence="9">IBT 30069</strain>
    </source>
</reference>
<feature type="transmembrane region" description="Helical" evidence="7">
    <location>
        <begin position="196"/>
        <end position="216"/>
    </location>
</feature>
<dbReference type="InterPro" id="IPR011701">
    <property type="entry name" value="MFS"/>
</dbReference>
<gene>
    <name evidence="9" type="ORF">N7456_011106</name>
</gene>
<feature type="transmembrane region" description="Helical" evidence="7">
    <location>
        <begin position="164"/>
        <end position="184"/>
    </location>
</feature>
<evidence type="ECO:0000313" key="10">
    <source>
        <dbReference type="Proteomes" id="UP001149165"/>
    </source>
</evidence>
<evidence type="ECO:0000256" key="2">
    <source>
        <dbReference type="ARBA" id="ARBA00008335"/>
    </source>
</evidence>
<sequence length="475" mass="51670">MSNSVSDTEEDAGQVVHEVDWDGPDDPNKPINWPKWKKRGIITAVCAMRFTTPFASSMMSPALLNIGKDFPGTSDTILSFTVSIYIIGFGLGPLILAPLSEVYGRNIIYHVSNILFTIFTACCGLSPNIGALLAFRVAAGFFGGAPLTNGGGTIADLVVPQKRGLIMSIFSASMLIGPVLGPVVGGFLAEAKGWRWIFWILTILSGVTNICCFAFLRETYSPVLLEWKARKLHQETGDLYQPKGKSQKSLRHLLLTSITRPMRMLFNPIILGTSLYMAVVYGIIYVLFTTFSIVFQDTYGFKEGIAGLSYLGLGVGSALGMALFGRYSDQISAKLTEKHQVMKPEYRLPALLPSAIAMPIGLIIYGWTAQYHVHWIVPIIGTGFCGFSLMGCFAAIQTYLVDAFTVYASSALAANSLVRSLAGGLVPLGGLGLYDRIGLGWGNTLLAFLSIVFGFSPLFFYKYGEKLRKSRVGMD</sequence>
<proteinExistence type="inferred from homology"/>
<evidence type="ECO:0000313" key="9">
    <source>
        <dbReference type="EMBL" id="KAJ5087490.1"/>
    </source>
</evidence>
<dbReference type="FunFam" id="1.20.1250.20:FF:000011">
    <property type="entry name" value="MFS multidrug transporter, putative"/>
    <property type="match status" value="1"/>
</dbReference>
<evidence type="ECO:0000259" key="8">
    <source>
        <dbReference type="PROSITE" id="PS50850"/>
    </source>
</evidence>
<evidence type="ECO:0000256" key="3">
    <source>
        <dbReference type="ARBA" id="ARBA00022692"/>
    </source>
</evidence>
<organism evidence="9 10">
    <name type="scientific">Penicillium angulare</name>
    <dbReference type="NCBI Taxonomy" id="116970"/>
    <lineage>
        <taxon>Eukaryota</taxon>
        <taxon>Fungi</taxon>
        <taxon>Dikarya</taxon>
        <taxon>Ascomycota</taxon>
        <taxon>Pezizomycotina</taxon>
        <taxon>Eurotiomycetes</taxon>
        <taxon>Eurotiomycetidae</taxon>
        <taxon>Eurotiales</taxon>
        <taxon>Aspergillaceae</taxon>
        <taxon>Penicillium</taxon>
    </lineage>
</organism>
<keyword evidence="3 7" id="KW-0812">Transmembrane</keyword>
<comment type="caution">
    <text evidence="9">The sequence shown here is derived from an EMBL/GenBank/DDBJ whole genome shotgun (WGS) entry which is preliminary data.</text>
</comment>
<feature type="transmembrane region" description="Helical" evidence="7">
    <location>
        <begin position="440"/>
        <end position="461"/>
    </location>
</feature>
<dbReference type="SUPFAM" id="SSF103473">
    <property type="entry name" value="MFS general substrate transporter"/>
    <property type="match status" value="1"/>
</dbReference>
<feature type="transmembrane region" description="Helical" evidence="7">
    <location>
        <begin position="373"/>
        <end position="396"/>
    </location>
</feature>
<dbReference type="InterPro" id="IPR020846">
    <property type="entry name" value="MFS_dom"/>
</dbReference>
<feature type="transmembrane region" description="Helical" evidence="7">
    <location>
        <begin position="133"/>
        <end position="152"/>
    </location>
</feature>
<dbReference type="Proteomes" id="UP001149165">
    <property type="component" value="Unassembled WGS sequence"/>
</dbReference>
<dbReference type="PANTHER" id="PTHR23502:SF68">
    <property type="entry name" value="MULTIDRUG TRANSPORTER, PUTATIVE (AFU_ORTHOLOGUE AFUA_3G01120)-RELATED"/>
    <property type="match status" value="1"/>
</dbReference>
<feature type="transmembrane region" description="Helical" evidence="7">
    <location>
        <begin position="348"/>
        <end position="367"/>
    </location>
</feature>
<dbReference type="EMBL" id="JAPQKH010000007">
    <property type="protein sequence ID" value="KAJ5087490.1"/>
    <property type="molecule type" value="Genomic_DNA"/>
</dbReference>